<dbReference type="Proteomes" id="UP000001999">
    <property type="component" value="Segment"/>
</dbReference>
<organism evidence="1 2">
    <name type="scientific">Microbacterium phage Min1</name>
    <dbReference type="NCBI Taxonomy" id="446529"/>
    <lineage>
        <taxon>Viruses</taxon>
        <taxon>Duplodnaviria</taxon>
        <taxon>Heunggongvirae</taxon>
        <taxon>Uroviricota</taxon>
        <taxon>Caudoviricetes</taxon>
        <taxon>Minunavirus</taxon>
        <taxon>Minunavirus Min1</taxon>
    </lineage>
</organism>
<keyword evidence="2" id="KW-1185">Reference proteome</keyword>
<dbReference type="GeneID" id="5309154"/>
<name>A6N1Y4_9CAUD</name>
<evidence type="ECO:0000313" key="2">
    <source>
        <dbReference type="Proteomes" id="UP000001999"/>
    </source>
</evidence>
<proteinExistence type="predicted"/>
<protein>
    <submittedName>
        <fullName evidence="1">Uncharacterized protein</fullName>
    </submittedName>
</protein>
<sequence length="143" mass="15712">MSSDRIDHAAEARYILDHGTIVSVGDGSTDPRGAGAMTDIRGEIARTLAEWTEDGPAEAWLVEVTRYAADALMPLIRRAQAEARGEILGRVAETAIELQHTREEVRERIRDGQSADWSTGYDAACAVIVFWALEQIENERTGS</sequence>
<dbReference type="EMBL" id="EF579802">
    <property type="protein sequence ID" value="ABR10456.1"/>
    <property type="molecule type" value="Genomic_DNA"/>
</dbReference>
<reference evidence="1 2" key="1">
    <citation type="submission" date="2007-04" db="EMBL/GenBank/DDBJ databases">
        <title>Isolation, characterization and complete nucleotide sequence of a novel temperate bacteriophage Min1, isolated from the nematode pathogen Microbacterium nematophilum.</title>
        <authorList>
            <person name="Akimkina T.V."/>
            <person name="Venien-Bryan C."/>
            <person name="Hodgkin J.A."/>
        </authorList>
    </citation>
    <scope>NUCLEOTIDE SEQUENCE [LARGE SCALE GENOMIC DNA]</scope>
</reference>
<dbReference type="RefSeq" id="YP_001294786.1">
    <property type="nucleotide sequence ID" value="NC_009603.1"/>
</dbReference>
<evidence type="ECO:0000313" key="1">
    <source>
        <dbReference type="EMBL" id="ABR10456.1"/>
    </source>
</evidence>
<dbReference type="KEGG" id="vg:5309154"/>
<accession>A6N1Y4</accession>